<dbReference type="InterPro" id="IPR036271">
    <property type="entry name" value="Tet_transcr_reg_TetR-rel_C_sf"/>
</dbReference>
<name>A0ABR4YT67_9MYCO</name>
<evidence type="ECO:0000256" key="3">
    <source>
        <dbReference type="ARBA" id="ARBA00023163"/>
    </source>
</evidence>
<dbReference type="PANTHER" id="PTHR30055:SF234">
    <property type="entry name" value="HTH-TYPE TRANSCRIPTIONAL REGULATOR BETI"/>
    <property type="match status" value="1"/>
</dbReference>
<evidence type="ECO:0000256" key="5">
    <source>
        <dbReference type="SAM" id="MobiDB-lite"/>
    </source>
</evidence>
<dbReference type="RefSeq" id="WP_039323199.1">
    <property type="nucleotide sequence ID" value="NZ_JTLZ01000008.1"/>
</dbReference>
<dbReference type="Pfam" id="PF00440">
    <property type="entry name" value="TetR_N"/>
    <property type="match status" value="2"/>
</dbReference>
<dbReference type="PANTHER" id="PTHR30055">
    <property type="entry name" value="HTH-TYPE TRANSCRIPTIONAL REGULATOR RUTR"/>
    <property type="match status" value="1"/>
</dbReference>
<evidence type="ECO:0000256" key="2">
    <source>
        <dbReference type="ARBA" id="ARBA00023125"/>
    </source>
</evidence>
<organism evidence="7 8">
    <name type="scientific">Mycolicibacterium setense</name>
    <dbReference type="NCBI Taxonomy" id="431269"/>
    <lineage>
        <taxon>Bacteria</taxon>
        <taxon>Bacillati</taxon>
        <taxon>Actinomycetota</taxon>
        <taxon>Actinomycetes</taxon>
        <taxon>Mycobacteriales</taxon>
        <taxon>Mycobacteriaceae</taxon>
        <taxon>Mycolicibacterium</taxon>
    </lineage>
</organism>
<gene>
    <name evidence="7" type="ORF">QQ44_18065</name>
</gene>
<evidence type="ECO:0000313" key="7">
    <source>
        <dbReference type="EMBL" id="KHO24251.1"/>
    </source>
</evidence>
<reference evidence="7 8" key="1">
    <citation type="submission" date="2014-11" db="EMBL/GenBank/DDBJ databases">
        <title>Mycobacterium setense Manresensis Genome.</title>
        <authorList>
            <person name="Rech G."/>
            <person name="Sumoy L."/>
        </authorList>
    </citation>
    <scope>NUCLEOTIDE SEQUENCE [LARGE SCALE GENOMIC DNA]</scope>
    <source>
        <strain evidence="7 8">Manresensis</strain>
    </source>
</reference>
<keyword evidence="1" id="KW-0805">Transcription regulation</keyword>
<accession>A0ABR4YT67</accession>
<dbReference type="Gene3D" id="1.10.357.10">
    <property type="entry name" value="Tetracycline Repressor, domain 2"/>
    <property type="match status" value="2"/>
</dbReference>
<feature type="DNA-binding region" description="H-T-H motif" evidence="4">
    <location>
        <begin position="282"/>
        <end position="301"/>
    </location>
</feature>
<keyword evidence="8" id="KW-1185">Reference proteome</keyword>
<keyword evidence="2 4" id="KW-0238">DNA-binding</keyword>
<feature type="region of interest" description="Disordered" evidence="5">
    <location>
        <begin position="1"/>
        <end position="38"/>
    </location>
</feature>
<dbReference type="SUPFAM" id="SSF48498">
    <property type="entry name" value="Tetracyclin repressor-like, C-terminal domain"/>
    <property type="match status" value="1"/>
</dbReference>
<dbReference type="EMBL" id="JTLZ01000008">
    <property type="protein sequence ID" value="KHO24251.1"/>
    <property type="molecule type" value="Genomic_DNA"/>
</dbReference>
<comment type="caution">
    <text evidence="7">The sequence shown here is derived from an EMBL/GenBank/DDBJ whole genome shotgun (WGS) entry which is preliminary data.</text>
</comment>
<feature type="domain" description="HTH tetR-type" evidence="6">
    <location>
        <begin position="259"/>
        <end position="319"/>
    </location>
</feature>
<feature type="DNA-binding region" description="H-T-H motif" evidence="4">
    <location>
        <begin position="59"/>
        <end position="78"/>
    </location>
</feature>
<evidence type="ECO:0000256" key="1">
    <source>
        <dbReference type="ARBA" id="ARBA00023015"/>
    </source>
</evidence>
<sequence length="446" mass="48467">MAADTAERNGKRDRPAAKKSQSATKRTGAPDATPVDATRRTEILRTANSVIATTGLRSSLQQIADAAGILAGSLYHHFESKEAILVELIRLYHADLDRIGEVALELLDEPDAGPAAEQITALGCAIARCAVEHRAALQMSFFEGPSSDPELIELTARQPSKIQTAMLQALRAGRWSGDVRSDLDLPTLADRLCQSMLHVGLDVIRHNASTDQVATLKCRLALQGLAAAPPSDMDLDRSDAFAAAQAVINSWDEPGDDTDLKAAHLRAVARTEFGRRGYEMTTIRDIASAAGLGTGTVYRIIGSKDELLMSIMLEFGRKVGGAWGEIVRTDSTTVEKLDALSWLNINALDQFPDEFRIQLAWLRQSPPDSANPAWSFTTRIRQMKALLSDGIRAGEIRIDSPTADMLTRCIIGEQWIPENILQQIGTRNALILARDTVLRGIAVRGS</sequence>
<dbReference type="InterPro" id="IPR009057">
    <property type="entry name" value="Homeodomain-like_sf"/>
</dbReference>
<dbReference type="InterPro" id="IPR050109">
    <property type="entry name" value="HTH-type_TetR-like_transc_reg"/>
</dbReference>
<dbReference type="Gene3D" id="1.10.10.60">
    <property type="entry name" value="Homeodomain-like"/>
    <property type="match status" value="2"/>
</dbReference>
<dbReference type="PRINTS" id="PR00455">
    <property type="entry name" value="HTHTETR"/>
</dbReference>
<evidence type="ECO:0000313" key="8">
    <source>
        <dbReference type="Proteomes" id="UP000031004"/>
    </source>
</evidence>
<proteinExistence type="predicted"/>
<protein>
    <submittedName>
        <fullName evidence="7">TetR family transcriptional regulator</fullName>
    </submittedName>
</protein>
<feature type="domain" description="HTH tetR-type" evidence="6">
    <location>
        <begin position="37"/>
        <end position="96"/>
    </location>
</feature>
<dbReference type="Proteomes" id="UP000031004">
    <property type="component" value="Unassembled WGS sequence"/>
</dbReference>
<keyword evidence="3" id="KW-0804">Transcription</keyword>
<dbReference type="InterPro" id="IPR001647">
    <property type="entry name" value="HTH_TetR"/>
</dbReference>
<dbReference type="SUPFAM" id="SSF46689">
    <property type="entry name" value="Homeodomain-like"/>
    <property type="match status" value="2"/>
</dbReference>
<evidence type="ECO:0000259" key="6">
    <source>
        <dbReference type="PROSITE" id="PS50977"/>
    </source>
</evidence>
<evidence type="ECO:0000256" key="4">
    <source>
        <dbReference type="PROSITE-ProRule" id="PRU00335"/>
    </source>
</evidence>
<dbReference type="PROSITE" id="PS50977">
    <property type="entry name" value="HTH_TETR_2"/>
    <property type="match status" value="2"/>
</dbReference>
<feature type="compositionally biased region" description="Basic and acidic residues" evidence="5">
    <location>
        <begin position="1"/>
        <end position="16"/>
    </location>
</feature>